<dbReference type="Proteomes" id="UP000054937">
    <property type="component" value="Unassembled WGS sequence"/>
</dbReference>
<evidence type="ECO:0000313" key="4">
    <source>
        <dbReference type="Proteomes" id="UP000054937"/>
    </source>
</evidence>
<dbReference type="InParanoid" id="A0A0V0QBJ7"/>
<organism evidence="3 4">
    <name type="scientific">Pseudocohnilembus persalinus</name>
    <name type="common">Ciliate</name>
    <dbReference type="NCBI Taxonomy" id="266149"/>
    <lineage>
        <taxon>Eukaryota</taxon>
        <taxon>Sar</taxon>
        <taxon>Alveolata</taxon>
        <taxon>Ciliophora</taxon>
        <taxon>Intramacronucleata</taxon>
        <taxon>Oligohymenophorea</taxon>
        <taxon>Scuticociliatia</taxon>
        <taxon>Philasterida</taxon>
        <taxon>Pseudocohnilembidae</taxon>
        <taxon>Pseudocohnilembus</taxon>
    </lineage>
</organism>
<dbReference type="InterPro" id="IPR011992">
    <property type="entry name" value="EF-hand-dom_pair"/>
</dbReference>
<comment type="caution">
    <text evidence="3">The sequence shown here is derived from an EMBL/GenBank/DDBJ whole genome shotgun (WGS) entry which is preliminary data.</text>
</comment>
<dbReference type="GO" id="GO:0005509">
    <property type="term" value="F:calcium ion binding"/>
    <property type="evidence" value="ECO:0007669"/>
    <property type="project" value="InterPro"/>
</dbReference>
<sequence length="220" mass="26117">MDKTTKKINIIAITFVSLILISALGLILTSDLEDFVIHYGEIAEKDAKIFVQKGSIVLNILEQENHLKRNENQHTNRKTLKKNTELHFKTQNINNDKDIENLVNNEQLYDKYMNNLYKYFEEIDEQGNSKITKQNFAQKLNKLPLENQEELQILYQLADMNENGFIGIKEWENFKNILRDCLKEQYGTLQTPKEKYKLLDNHEQTELSNNSQNYMYYQHY</sequence>
<dbReference type="PROSITE" id="PS00018">
    <property type="entry name" value="EF_HAND_1"/>
    <property type="match status" value="1"/>
</dbReference>
<dbReference type="InterPro" id="IPR018247">
    <property type="entry name" value="EF_Hand_1_Ca_BS"/>
</dbReference>
<dbReference type="InterPro" id="IPR002048">
    <property type="entry name" value="EF_hand_dom"/>
</dbReference>
<gene>
    <name evidence="3" type="ORF">PPERSA_02395</name>
</gene>
<dbReference type="EMBL" id="LDAU01000210">
    <property type="protein sequence ID" value="KRW99537.1"/>
    <property type="molecule type" value="Genomic_DNA"/>
</dbReference>
<proteinExistence type="predicted"/>
<keyword evidence="4" id="KW-1185">Reference proteome</keyword>
<dbReference type="SUPFAM" id="SSF47473">
    <property type="entry name" value="EF-hand"/>
    <property type="match status" value="1"/>
</dbReference>
<keyword evidence="1" id="KW-0106">Calcium</keyword>
<name>A0A0V0QBJ7_PSEPJ</name>
<evidence type="ECO:0000259" key="2">
    <source>
        <dbReference type="PROSITE" id="PS50222"/>
    </source>
</evidence>
<dbReference type="PROSITE" id="PS50222">
    <property type="entry name" value="EF_HAND_2"/>
    <property type="match status" value="1"/>
</dbReference>
<reference evidence="3 4" key="1">
    <citation type="journal article" date="2015" name="Sci. Rep.">
        <title>Genome of the facultative scuticociliatosis pathogen Pseudocohnilembus persalinus provides insight into its virulence through horizontal gene transfer.</title>
        <authorList>
            <person name="Xiong J."/>
            <person name="Wang G."/>
            <person name="Cheng J."/>
            <person name="Tian M."/>
            <person name="Pan X."/>
            <person name="Warren A."/>
            <person name="Jiang C."/>
            <person name="Yuan D."/>
            <person name="Miao W."/>
        </authorList>
    </citation>
    <scope>NUCLEOTIDE SEQUENCE [LARGE SCALE GENOMIC DNA]</scope>
    <source>
        <strain evidence="3">36N120E</strain>
    </source>
</reference>
<protein>
    <recommendedName>
        <fullName evidence="2">EF-hand domain-containing protein</fullName>
    </recommendedName>
</protein>
<feature type="domain" description="EF-hand" evidence="2">
    <location>
        <begin position="146"/>
        <end position="181"/>
    </location>
</feature>
<dbReference type="Gene3D" id="1.10.238.10">
    <property type="entry name" value="EF-hand"/>
    <property type="match status" value="1"/>
</dbReference>
<evidence type="ECO:0000313" key="3">
    <source>
        <dbReference type="EMBL" id="KRW99537.1"/>
    </source>
</evidence>
<accession>A0A0V0QBJ7</accession>
<evidence type="ECO:0000256" key="1">
    <source>
        <dbReference type="ARBA" id="ARBA00022837"/>
    </source>
</evidence>
<dbReference type="AlphaFoldDB" id="A0A0V0QBJ7"/>